<dbReference type="AlphaFoldDB" id="A0A518DY69"/>
<organism evidence="3 4">
    <name type="scientific">Lignipirellula cremea</name>
    <dbReference type="NCBI Taxonomy" id="2528010"/>
    <lineage>
        <taxon>Bacteria</taxon>
        <taxon>Pseudomonadati</taxon>
        <taxon>Planctomycetota</taxon>
        <taxon>Planctomycetia</taxon>
        <taxon>Pirellulales</taxon>
        <taxon>Pirellulaceae</taxon>
        <taxon>Lignipirellula</taxon>
    </lineage>
</organism>
<gene>
    <name evidence="3" type="ORF">Pla8534_46110</name>
</gene>
<keyword evidence="4" id="KW-1185">Reference proteome</keyword>
<dbReference type="Proteomes" id="UP000317648">
    <property type="component" value="Chromosome"/>
</dbReference>
<proteinExistence type="predicted"/>
<evidence type="ECO:0000313" key="3">
    <source>
        <dbReference type="EMBL" id="QDU96790.1"/>
    </source>
</evidence>
<dbReference type="RefSeq" id="WP_145055407.1">
    <property type="nucleotide sequence ID" value="NZ_CP036433.1"/>
</dbReference>
<evidence type="ECO:0000256" key="2">
    <source>
        <dbReference type="SAM" id="SignalP"/>
    </source>
</evidence>
<feature type="chain" id="PRO_5022101037" evidence="2">
    <location>
        <begin position="19"/>
        <end position="164"/>
    </location>
</feature>
<dbReference type="KEGG" id="lcre:Pla8534_46110"/>
<accession>A0A518DY69</accession>
<feature type="region of interest" description="Disordered" evidence="1">
    <location>
        <begin position="99"/>
        <end position="122"/>
    </location>
</feature>
<dbReference type="EMBL" id="CP036433">
    <property type="protein sequence ID" value="QDU96790.1"/>
    <property type="molecule type" value="Genomic_DNA"/>
</dbReference>
<name>A0A518DY69_9BACT</name>
<evidence type="ECO:0000313" key="4">
    <source>
        <dbReference type="Proteomes" id="UP000317648"/>
    </source>
</evidence>
<evidence type="ECO:0000256" key="1">
    <source>
        <dbReference type="SAM" id="MobiDB-lite"/>
    </source>
</evidence>
<feature type="signal peptide" evidence="2">
    <location>
        <begin position="1"/>
        <end position="18"/>
    </location>
</feature>
<reference evidence="3 4" key="1">
    <citation type="submission" date="2019-02" db="EMBL/GenBank/DDBJ databases">
        <title>Deep-cultivation of Planctomycetes and their phenomic and genomic characterization uncovers novel biology.</title>
        <authorList>
            <person name="Wiegand S."/>
            <person name="Jogler M."/>
            <person name="Boedeker C."/>
            <person name="Pinto D."/>
            <person name="Vollmers J."/>
            <person name="Rivas-Marin E."/>
            <person name="Kohn T."/>
            <person name="Peeters S.H."/>
            <person name="Heuer A."/>
            <person name="Rast P."/>
            <person name="Oberbeckmann S."/>
            <person name="Bunk B."/>
            <person name="Jeske O."/>
            <person name="Meyerdierks A."/>
            <person name="Storesund J.E."/>
            <person name="Kallscheuer N."/>
            <person name="Luecker S."/>
            <person name="Lage O.M."/>
            <person name="Pohl T."/>
            <person name="Merkel B.J."/>
            <person name="Hornburger P."/>
            <person name="Mueller R.-W."/>
            <person name="Bruemmer F."/>
            <person name="Labrenz M."/>
            <person name="Spormann A.M."/>
            <person name="Op den Camp H."/>
            <person name="Overmann J."/>
            <person name="Amann R."/>
            <person name="Jetten M.S.M."/>
            <person name="Mascher T."/>
            <person name="Medema M.H."/>
            <person name="Devos D.P."/>
            <person name="Kaster A.-K."/>
            <person name="Ovreas L."/>
            <person name="Rohde M."/>
            <person name="Galperin M.Y."/>
            <person name="Jogler C."/>
        </authorList>
    </citation>
    <scope>NUCLEOTIDE SEQUENCE [LARGE SCALE GENOMIC DNA]</scope>
    <source>
        <strain evidence="3 4">Pla85_3_4</strain>
    </source>
</reference>
<protein>
    <submittedName>
        <fullName evidence="3">Uncharacterized protein</fullName>
    </submittedName>
</protein>
<keyword evidence="2" id="KW-0732">Signal</keyword>
<sequence precursor="true">MKILVRPLVLLVMTAVFAVASQSAEAGFFKKHFGCKKKCSSSCEEEAEPTCECTPEPTCECTPEPACGECAPEPTCGGCTPEPACPTCSTGTVIYSEPAPEPAPMPMESDAPAPPPVDMSTTSSGRVYVRTVSNGVVRYRLVQTRPVPVVSHRSASIRPVSFRR</sequence>